<feature type="non-terminal residue" evidence="1">
    <location>
        <position position="1"/>
    </location>
</feature>
<protein>
    <submittedName>
        <fullName evidence="1">Uncharacterized protein</fullName>
    </submittedName>
</protein>
<dbReference type="AlphaFoldDB" id="A0A6N2BWI7"/>
<proteinExistence type="predicted"/>
<evidence type="ECO:0000313" key="1">
    <source>
        <dbReference type="EMBL" id="TMW99732.1"/>
    </source>
</evidence>
<accession>A0A6N2BWI7</accession>
<sequence length="106" mass="11931">AVMDSVVPYFTNSSAALFITLDDRYDGTSQAQRSVEGLRSITLELLECGYWTTSLIITTKQQDGPSWLRRSVMHFVTPHLVRLPHLPSTASLRCHLRTVTGTTDRH</sequence>
<dbReference type="EMBL" id="RXGB01001238">
    <property type="protein sequence ID" value="TMW99732.1"/>
    <property type="molecule type" value="Genomic_DNA"/>
</dbReference>
<feature type="non-terminal residue" evidence="1">
    <location>
        <position position="106"/>
    </location>
</feature>
<name>A0A6N2BWI7_SOLCI</name>
<organism evidence="1">
    <name type="scientific">Solanum chilense</name>
    <name type="common">Tomato</name>
    <name type="synonym">Lycopersicon chilense</name>
    <dbReference type="NCBI Taxonomy" id="4083"/>
    <lineage>
        <taxon>Eukaryota</taxon>
        <taxon>Viridiplantae</taxon>
        <taxon>Streptophyta</taxon>
        <taxon>Embryophyta</taxon>
        <taxon>Tracheophyta</taxon>
        <taxon>Spermatophyta</taxon>
        <taxon>Magnoliopsida</taxon>
        <taxon>eudicotyledons</taxon>
        <taxon>Gunneridae</taxon>
        <taxon>Pentapetalae</taxon>
        <taxon>asterids</taxon>
        <taxon>lamiids</taxon>
        <taxon>Solanales</taxon>
        <taxon>Solanaceae</taxon>
        <taxon>Solanoideae</taxon>
        <taxon>Solaneae</taxon>
        <taxon>Solanum</taxon>
        <taxon>Solanum subgen. Lycopersicon</taxon>
    </lineage>
</organism>
<comment type="caution">
    <text evidence="1">The sequence shown here is derived from an EMBL/GenBank/DDBJ whole genome shotgun (WGS) entry which is preliminary data.</text>
</comment>
<gene>
    <name evidence="1" type="ORF">EJD97_002072</name>
</gene>
<reference evidence="1" key="1">
    <citation type="submission" date="2019-05" db="EMBL/GenBank/DDBJ databases">
        <title>The de novo reference genome and transcriptome assemblies of the wild tomato species Solanum chilense.</title>
        <authorList>
            <person name="Stam R."/>
            <person name="Nosenko T."/>
            <person name="Hoerger A.C."/>
            <person name="Stephan W."/>
            <person name="Seidel M.A."/>
            <person name="Kuhn J.M.M."/>
            <person name="Haberer G."/>
            <person name="Tellier A."/>
        </authorList>
    </citation>
    <scope>NUCLEOTIDE SEQUENCE</scope>
    <source>
        <tissue evidence="1">Mature leaves</tissue>
    </source>
</reference>